<dbReference type="OrthoDB" id="9790239at2"/>
<evidence type="ECO:0000256" key="1">
    <source>
        <dbReference type="SAM" id="Phobius"/>
    </source>
</evidence>
<dbReference type="EMBL" id="LAYY01000101">
    <property type="protein sequence ID" value="KKK33132.1"/>
    <property type="molecule type" value="Genomic_DNA"/>
</dbReference>
<dbReference type="NCBIfam" id="TIGR00426">
    <property type="entry name" value="competence protein ComEA helix-hairpin-helix repeat region"/>
    <property type="match status" value="1"/>
</dbReference>
<keyword evidence="1" id="KW-0812">Transmembrane</keyword>
<feature type="domain" description="Helix-hairpin-helix DNA-binding motif class 1" evidence="2">
    <location>
        <begin position="153"/>
        <end position="172"/>
    </location>
</feature>
<dbReference type="SUPFAM" id="SSF47781">
    <property type="entry name" value="RuvA domain 2-like"/>
    <property type="match status" value="1"/>
</dbReference>
<keyword evidence="1" id="KW-1133">Transmembrane helix</keyword>
<dbReference type="SMART" id="SM00278">
    <property type="entry name" value="HhH1"/>
    <property type="match status" value="2"/>
</dbReference>
<feature type="domain" description="Helix-hairpin-helix DNA-binding motif class 1" evidence="2">
    <location>
        <begin position="183"/>
        <end position="202"/>
    </location>
</feature>
<keyword evidence="4" id="KW-1185">Reference proteome</keyword>
<dbReference type="GO" id="GO:0015627">
    <property type="term" value="C:type II protein secretion system complex"/>
    <property type="evidence" value="ECO:0007669"/>
    <property type="project" value="TreeGrafter"/>
</dbReference>
<name>A0A0M2SJT8_9BACI</name>
<comment type="caution">
    <text evidence="3">The sequence shown here is derived from an EMBL/GenBank/DDBJ whole genome shotgun (WGS) entry which is preliminary data.</text>
</comment>
<dbReference type="InterPro" id="IPR051675">
    <property type="entry name" value="Endo/Exo/Phosphatase_dom_1"/>
</dbReference>
<dbReference type="Gene3D" id="1.10.150.280">
    <property type="entry name" value="AF1531-like domain"/>
    <property type="match status" value="1"/>
</dbReference>
<evidence type="ECO:0000313" key="3">
    <source>
        <dbReference type="EMBL" id="KKK33132.1"/>
    </source>
</evidence>
<dbReference type="PANTHER" id="PTHR21180">
    <property type="entry name" value="ENDONUCLEASE/EXONUCLEASE/PHOSPHATASE FAMILY DOMAIN-CONTAINING PROTEIN 1"/>
    <property type="match status" value="1"/>
</dbReference>
<dbReference type="Pfam" id="PF12836">
    <property type="entry name" value="HHH_3"/>
    <property type="match status" value="1"/>
</dbReference>
<dbReference type="InterPro" id="IPR003583">
    <property type="entry name" value="Hlx-hairpin-Hlx_DNA-bd_motif"/>
</dbReference>
<protein>
    <recommendedName>
        <fullName evidence="2">Helix-hairpin-helix DNA-binding motif class 1 domain-containing protein</fullName>
    </recommendedName>
</protein>
<dbReference type="GO" id="GO:0015628">
    <property type="term" value="P:protein secretion by the type II secretion system"/>
    <property type="evidence" value="ECO:0007669"/>
    <property type="project" value="TreeGrafter"/>
</dbReference>
<accession>A0A0M2SJT8</accession>
<sequence>MEWLKAHLWQAGAGAALGIFFLYVYFGGPAEKKQGDLQEWSYMEENDQRQESQTQVEVAAAVPMMADIKGAVARPGVYEIVEGDRIVDLVEKAGGLTEEAESSDINFAMKVSDEMAVYIPRKGEGQEGNMLPAGAMGAGEKEGKVNLNSASAAELETLPGIGPAKSAAIIEYRETAGPFKSIEDLKNISGIGNKTFEKLESKIIVK</sequence>
<dbReference type="InterPro" id="IPR010994">
    <property type="entry name" value="RuvA_2-like"/>
</dbReference>
<dbReference type="GO" id="GO:0003677">
    <property type="term" value="F:DNA binding"/>
    <property type="evidence" value="ECO:0007669"/>
    <property type="project" value="InterPro"/>
</dbReference>
<dbReference type="AlphaFoldDB" id="A0A0M2SJT8"/>
<organism evidence="3 4">
    <name type="scientific">Mesobacillus campisalis</name>
    <dbReference type="NCBI Taxonomy" id="1408103"/>
    <lineage>
        <taxon>Bacteria</taxon>
        <taxon>Bacillati</taxon>
        <taxon>Bacillota</taxon>
        <taxon>Bacilli</taxon>
        <taxon>Bacillales</taxon>
        <taxon>Bacillaceae</taxon>
        <taxon>Mesobacillus</taxon>
    </lineage>
</organism>
<dbReference type="Proteomes" id="UP000034166">
    <property type="component" value="Unassembled WGS sequence"/>
</dbReference>
<dbReference type="Gene3D" id="3.10.560.10">
    <property type="entry name" value="Outer membrane lipoprotein wza domain like"/>
    <property type="match status" value="1"/>
</dbReference>
<dbReference type="PATRIC" id="fig|1408103.3.peg.5324"/>
<dbReference type="GO" id="GO:0006281">
    <property type="term" value="P:DNA repair"/>
    <property type="evidence" value="ECO:0007669"/>
    <property type="project" value="InterPro"/>
</dbReference>
<dbReference type="InterPro" id="IPR004509">
    <property type="entry name" value="Competence_ComEA_HhH"/>
</dbReference>
<reference evidence="3 4" key="1">
    <citation type="submission" date="2015-04" db="EMBL/GenBank/DDBJ databases">
        <title>Taxonomic description and genome sequence of Bacillus campisalis sp. nov., a novel member of the genus Bacillus isolated from solar saltern.</title>
        <authorList>
            <person name="Mathan Kumar R."/>
            <person name="Kaur G."/>
            <person name="Kumar A."/>
            <person name="Singh N.K."/>
            <person name="Kaur N."/>
            <person name="Kumar N."/>
            <person name="Mayilraj S."/>
        </authorList>
    </citation>
    <scope>NUCLEOTIDE SEQUENCE [LARGE SCALE GENOMIC DNA]</scope>
    <source>
        <strain evidence="3 4">SA2-6</strain>
    </source>
</reference>
<feature type="transmembrane region" description="Helical" evidence="1">
    <location>
        <begin position="6"/>
        <end position="26"/>
    </location>
</feature>
<evidence type="ECO:0000259" key="2">
    <source>
        <dbReference type="SMART" id="SM00278"/>
    </source>
</evidence>
<dbReference type="InterPro" id="IPR019554">
    <property type="entry name" value="Soluble_ligand-bd"/>
</dbReference>
<dbReference type="RefSeq" id="WP_046526281.1">
    <property type="nucleotide sequence ID" value="NZ_LAYY01000101.1"/>
</dbReference>
<proteinExistence type="predicted"/>
<dbReference type="Pfam" id="PF10531">
    <property type="entry name" value="SLBB"/>
    <property type="match status" value="1"/>
</dbReference>
<dbReference type="PANTHER" id="PTHR21180:SF32">
    <property type="entry name" value="ENDONUCLEASE_EXONUCLEASE_PHOSPHATASE FAMILY DOMAIN-CONTAINING PROTEIN 1"/>
    <property type="match status" value="1"/>
</dbReference>
<dbReference type="Gene3D" id="3.30.1950.10">
    <property type="entry name" value="wza like domain"/>
    <property type="match status" value="1"/>
</dbReference>
<keyword evidence="1" id="KW-0472">Membrane</keyword>
<gene>
    <name evidence="3" type="ORF">WQ57_24660</name>
</gene>
<evidence type="ECO:0000313" key="4">
    <source>
        <dbReference type="Proteomes" id="UP000034166"/>
    </source>
</evidence>